<name>A0A9X2DXK2_9MICO</name>
<proteinExistence type="predicted"/>
<dbReference type="RefSeq" id="WP_251945833.1">
    <property type="nucleotide sequence ID" value="NZ_JAMRYM010000046.1"/>
</dbReference>
<protein>
    <recommendedName>
        <fullName evidence="4">Lipoprotein</fullName>
    </recommendedName>
</protein>
<dbReference type="PROSITE" id="PS51257">
    <property type="entry name" value="PROKAR_LIPOPROTEIN"/>
    <property type="match status" value="1"/>
</dbReference>
<comment type="caution">
    <text evidence="2">The sequence shown here is derived from an EMBL/GenBank/DDBJ whole genome shotgun (WGS) entry which is preliminary data.</text>
</comment>
<evidence type="ECO:0008006" key="4">
    <source>
        <dbReference type="Google" id="ProtNLM"/>
    </source>
</evidence>
<dbReference type="Proteomes" id="UP001155240">
    <property type="component" value="Unassembled WGS sequence"/>
</dbReference>
<feature type="signal peptide" evidence="1">
    <location>
        <begin position="1"/>
        <end position="23"/>
    </location>
</feature>
<keyword evidence="1" id="KW-0732">Signal</keyword>
<gene>
    <name evidence="2" type="ORF">NB037_11395</name>
</gene>
<dbReference type="AlphaFoldDB" id="A0A9X2DXK2"/>
<accession>A0A9X2DXK2</accession>
<evidence type="ECO:0000313" key="3">
    <source>
        <dbReference type="Proteomes" id="UP001155240"/>
    </source>
</evidence>
<dbReference type="EMBL" id="JAMRYM010000046">
    <property type="protein sequence ID" value="MCM6763022.1"/>
    <property type="molecule type" value="Genomic_DNA"/>
</dbReference>
<keyword evidence="3" id="KW-1185">Reference proteome</keyword>
<evidence type="ECO:0000256" key="1">
    <source>
        <dbReference type="SAM" id="SignalP"/>
    </source>
</evidence>
<feature type="chain" id="PRO_5040917240" description="Lipoprotein" evidence="1">
    <location>
        <begin position="24"/>
        <end position="143"/>
    </location>
</feature>
<organism evidence="2 3">
    <name type="scientific">Rathayibacter rubneri</name>
    <dbReference type="NCBI Taxonomy" id="2950106"/>
    <lineage>
        <taxon>Bacteria</taxon>
        <taxon>Bacillati</taxon>
        <taxon>Actinomycetota</taxon>
        <taxon>Actinomycetes</taxon>
        <taxon>Micrococcales</taxon>
        <taxon>Microbacteriaceae</taxon>
        <taxon>Rathayibacter</taxon>
    </lineage>
</organism>
<evidence type="ECO:0000313" key="2">
    <source>
        <dbReference type="EMBL" id="MCM6763022.1"/>
    </source>
</evidence>
<sequence>MRRAQGIVAALALLGGLAACTSAPEPELVGAYGDLHVAPGGSMEFCAFSADPGLDGLDEPCFDGIETAGIDPAALKEALGGFVIVDRVDDRRWAETAPQTPRRAPDGTLTGEPVAIPAGRAAPSEDAGARVARAVLIIRSRRG</sequence>
<reference evidence="2" key="1">
    <citation type="submission" date="2022-06" db="EMBL/GenBank/DDBJ databases">
        <title>Whole genome shotgun sequencing (WGS) of Rathayibacter sp. ZW T2_19, isolated from stored onions (Allium cepa).</title>
        <authorList>
            <person name="Stoll D.A."/>
            <person name="Huch M."/>
        </authorList>
    </citation>
    <scope>NUCLEOTIDE SEQUENCE</scope>
    <source>
        <strain evidence="2">ZW T2_19</strain>
    </source>
</reference>